<name>A0A0R3RTP2_9BILA</name>
<proteinExistence type="predicted"/>
<dbReference type="Proteomes" id="UP000050640">
    <property type="component" value="Unplaced"/>
</dbReference>
<evidence type="ECO:0000313" key="1">
    <source>
        <dbReference type="Proteomes" id="UP000050640"/>
    </source>
</evidence>
<evidence type="ECO:0000313" key="2">
    <source>
        <dbReference type="WBParaSite" id="EEL_0000535001-mRNA-1"/>
    </source>
</evidence>
<sequence>MAGNSYSFSIPPSMFSGIFTAYFIPTLTDSQINITTITRNGLERINRTSHFYRGSIIYAYNGSTSGPSTVYVSGGSPFLILLSMRANLKQIPYESFACTMLMPLPDEAYSQIALEDDFDNHFAPLDPSKDYRTQLSLAAPMENCQSFTVLTFRPNSTQLIDVKPNVISDNVTMEWNHRVNDAILYDVPRQSDTFLLDGKAVEAEYVQRFENPFRYITMRKINTKKLERGLHCLQSKGRYLLFIFGGHKKMYGYVPAFNAYPMRMPKWTIENNSRSYRHDIFGVSFITLFPWITTDDVGDNSITTLTLDILNPHPYLVAEVNISYCSEAKGNLIEKAYKIAPYTHRKLEMSEKMMTKLHATYSDSIYRSDHDSRITIKSSMPISVTQSCFFWNEIGDSFAVLPLRMAGQRYSLSLPKSVANNSHVIIYFLPSNQTTKISITAKFDGKERFHEIDAKIERNSPIFAYYGSAKELSLNLIGDNPFQMIIAIQRMLSANVTSRIKGRKDFECAVAIPTMQNSTTHPDISNRKSTSNFIVDNFHPNHRICNIIFNYLGDFSTFSQLFFVAQYVTGRSHFAIHHYRNLIIVFMDKNAVNDLEIDGVFAADDVHELRTPYDCTYFTFKFFLPTVPVHYIQSSGRYTVHIRSDMLQKSFYQYFVAFGRYVSMREAIPLIEVINQKSPTERTEVVKMRNWEISGKRKGLESSPEQLFTTNETSDGMISLFIQGKFI</sequence>
<organism evidence="1 2">
    <name type="scientific">Elaeophora elaphi</name>
    <dbReference type="NCBI Taxonomy" id="1147741"/>
    <lineage>
        <taxon>Eukaryota</taxon>
        <taxon>Metazoa</taxon>
        <taxon>Ecdysozoa</taxon>
        <taxon>Nematoda</taxon>
        <taxon>Chromadorea</taxon>
        <taxon>Rhabditida</taxon>
        <taxon>Spirurina</taxon>
        <taxon>Spiruromorpha</taxon>
        <taxon>Filarioidea</taxon>
        <taxon>Onchocercidae</taxon>
        <taxon>Elaeophora</taxon>
    </lineage>
</organism>
<reference evidence="2" key="1">
    <citation type="submission" date="2017-02" db="UniProtKB">
        <authorList>
            <consortium name="WormBaseParasite"/>
        </authorList>
    </citation>
    <scope>IDENTIFICATION</scope>
</reference>
<dbReference type="AlphaFoldDB" id="A0A0R3RTP2"/>
<keyword evidence="1" id="KW-1185">Reference proteome</keyword>
<protein>
    <submittedName>
        <fullName evidence="2">IgGFc_binding domain-containing protein</fullName>
    </submittedName>
</protein>
<dbReference type="WBParaSite" id="EEL_0000535001-mRNA-1">
    <property type="protein sequence ID" value="EEL_0000535001-mRNA-1"/>
    <property type="gene ID" value="EEL_0000535001"/>
</dbReference>
<accession>A0A0R3RTP2</accession>